<name>A0ABW8YM35_9SPHN</name>
<dbReference type="Pfam" id="PF08002">
    <property type="entry name" value="DUF1697"/>
    <property type="match status" value="1"/>
</dbReference>
<reference evidence="1 2" key="1">
    <citation type="submission" date="2024-06" db="EMBL/GenBank/DDBJ databases">
        <authorList>
            <person name="Kaempfer P."/>
            <person name="Viver T."/>
        </authorList>
    </citation>
    <scope>NUCLEOTIDE SEQUENCE [LARGE SCALE GENOMIC DNA]</scope>
    <source>
        <strain evidence="1 2">ST-64</strain>
    </source>
</reference>
<sequence length="176" mass="19180">MRWAAMLRGINLGKRQLKSAELRSVVEGLGFDDVKTLLASGNVVFTAPGATAEGLEAQLHDALARATGLKSEVFVRTPQEMDSVVAANPFPDAARERPSFLVVTFHRKPVDAEAVDALIARYDGPERARAIDRELYIDFPEGQARSMLHAPLVKATGDAVTTGRNWNTVLKIRDAL</sequence>
<dbReference type="RefSeq" id="WP_408077201.1">
    <property type="nucleotide sequence ID" value="NZ_JBELQC010000001.1"/>
</dbReference>
<dbReference type="Gene3D" id="3.30.70.1280">
    <property type="entry name" value="SP0830-like domains"/>
    <property type="match status" value="1"/>
</dbReference>
<dbReference type="SUPFAM" id="SSF160379">
    <property type="entry name" value="SP0830-like"/>
    <property type="match status" value="1"/>
</dbReference>
<keyword evidence="2" id="KW-1185">Reference proteome</keyword>
<comment type="caution">
    <text evidence="1">The sequence shown here is derived from an EMBL/GenBank/DDBJ whole genome shotgun (WGS) entry which is preliminary data.</text>
</comment>
<evidence type="ECO:0000313" key="2">
    <source>
        <dbReference type="Proteomes" id="UP001629244"/>
    </source>
</evidence>
<dbReference type="Proteomes" id="UP001629244">
    <property type="component" value="Unassembled WGS sequence"/>
</dbReference>
<dbReference type="InterPro" id="IPR012545">
    <property type="entry name" value="DUF1697"/>
</dbReference>
<dbReference type="PANTHER" id="PTHR36439:SF1">
    <property type="entry name" value="DUF1697 DOMAIN-CONTAINING PROTEIN"/>
    <property type="match status" value="1"/>
</dbReference>
<dbReference type="EMBL" id="JBELQC010000001">
    <property type="protein sequence ID" value="MFL9840256.1"/>
    <property type="molecule type" value="Genomic_DNA"/>
</dbReference>
<gene>
    <name evidence="1" type="ORF">ABS767_04710</name>
</gene>
<dbReference type="PANTHER" id="PTHR36439">
    <property type="entry name" value="BLL4334 PROTEIN"/>
    <property type="match status" value="1"/>
</dbReference>
<evidence type="ECO:0000313" key="1">
    <source>
        <dbReference type="EMBL" id="MFL9840256.1"/>
    </source>
</evidence>
<proteinExistence type="predicted"/>
<accession>A0ABW8YM35</accession>
<protein>
    <submittedName>
        <fullName evidence="1">DUF1697 domain-containing protein</fullName>
    </submittedName>
</protein>
<dbReference type="PIRSF" id="PIRSF008502">
    <property type="entry name" value="UCP008502"/>
    <property type="match status" value="1"/>
</dbReference>
<organism evidence="1 2">
    <name type="scientific">Sphingomonas plantiphila</name>
    <dbReference type="NCBI Taxonomy" id="3163295"/>
    <lineage>
        <taxon>Bacteria</taxon>
        <taxon>Pseudomonadati</taxon>
        <taxon>Pseudomonadota</taxon>
        <taxon>Alphaproteobacteria</taxon>
        <taxon>Sphingomonadales</taxon>
        <taxon>Sphingomonadaceae</taxon>
        <taxon>Sphingomonas</taxon>
    </lineage>
</organism>